<dbReference type="InterPro" id="IPR031807">
    <property type="entry name" value="HicB-like"/>
</dbReference>
<dbReference type="EMBL" id="QEKQ01000001">
    <property type="protein sequence ID" value="PVY79154.1"/>
    <property type="molecule type" value="Genomic_DNA"/>
</dbReference>
<feature type="domain" description="HicB-like antitoxin of toxin-antitoxin system" evidence="1">
    <location>
        <begin position="3"/>
        <end position="89"/>
    </location>
</feature>
<organism evidence="2 3">
    <name type="scientific">Tamilnaduibacter salinus</name>
    <dbReference type="NCBI Taxonomy" id="1484056"/>
    <lineage>
        <taxon>Bacteria</taxon>
        <taxon>Pseudomonadati</taxon>
        <taxon>Pseudomonadota</taxon>
        <taxon>Gammaproteobacteria</taxon>
        <taxon>Pseudomonadales</taxon>
        <taxon>Marinobacteraceae</taxon>
        <taxon>Tamilnaduibacter</taxon>
    </lineage>
</organism>
<dbReference type="Pfam" id="PF15919">
    <property type="entry name" value="HicB_lk_antitox"/>
    <property type="match status" value="1"/>
</dbReference>
<evidence type="ECO:0000259" key="1">
    <source>
        <dbReference type="Pfam" id="PF15919"/>
    </source>
</evidence>
<reference evidence="2 3" key="1">
    <citation type="submission" date="2018-04" db="EMBL/GenBank/DDBJ databases">
        <title>Genomic Encyclopedia of Type Strains, Phase IV (KMG-IV): sequencing the most valuable type-strain genomes for metagenomic binning, comparative biology and taxonomic classification.</title>
        <authorList>
            <person name="Goeker M."/>
        </authorList>
    </citation>
    <scope>NUCLEOTIDE SEQUENCE [LARGE SCALE GENOMIC DNA]</scope>
    <source>
        <strain evidence="2 3">DSM 28688</strain>
    </source>
</reference>
<dbReference type="InterPro" id="IPR035069">
    <property type="entry name" value="TTHA1013/TTHA0281-like"/>
</dbReference>
<dbReference type="Proteomes" id="UP000245887">
    <property type="component" value="Unassembled WGS sequence"/>
</dbReference>
<protein>
    <submittedName>
        <fullName evidence="2">HicB-like antitoxin of HicAB toxin-antitoxin system</fullName>
    </submittedName>
</protein>
<dbReference type="Gene3D" id="3.30.160.250">
    <property type="match status" value="1"/>
</dbReference>
<dbReference type="AlphaFoldDB" id="A0A2U1D1A7"/>
<accession>A0A2U1D1A7</accession>
<evidence type="ECO:0000313" key="3">
    <source>
        <dbReference type="Proteomes" id="UP000245887"/>
    </source>
</evidence>
<sequence length="90" mass="10143">MLFPVYVHKGDEKHAHGAELPDFPGCFSAADTWSDLPRKIQEAVELCCEDEEMMIPSPTPLDDLLENPDYEGGVWMMMDINLTTLKTKSV</sequence>
<dbReference type="RefSeq" id="WP_207775094.1">
    <property type="nucleotide sequence ID" value="NZ_QEKQ01000001.1"/>
</dbReference>
<gene>
    <name evidence="2" type="ORF">C8D92_101361</name>
</gene>
<evidence type="ECO:0000313" key="2">
    <source>
        <dbReference type="EMBL" id="PVY79154.1"/>
    </source>
</evidence>
<proteinExistence type="predicted"/>
<comment type="caution">
    <text evidence="2">The sequence shown here is derived from an EMBL/GenBank/DDBJ whole genome shotgun (WGS) entry which is preliminary data.</text>
</comment>
<dbReference type="SUPFAM" id="SSF143100">
    <property type="entry name" value="TTHA1013/TTHA0281-like"/>
    <property type="match status" value="1"/>
</dbReference>
<name>A0A2U1D1A7_9GAMM</name>